<dbReference type="EMBL" id="CAUJNA010000001">
    <property type="protein sequence ID" value="CAJ1370111.1"/>
    <property type="molecule type" value="Genomic_DNA"/>
</dbReference>
<dbReference type="SUPFAM" id="SSF50978">
    <property type="entry name" value="WD40 repeat-like"/>
    <property type="match status" value="1"/>
</dbReference>
<dbReference type="InterPro" id="IPR036322">
    <property type="entry name" value="WD40_repeat_dom_sf"/>
</dbReference>
<dbReference type="InterPro" id="IPR020472">
    <property type="entry name" value="WD40_PAC1"/>
</dbReference>
<reference evidence="4" key="1">
    <citation type="submission" date="2023-08" db="EMBL/GenBank/DDBJ databases">
        <authorList>
            <person name="Chen Y."/>
            <person name="Shah S."/>
            <person name="Dougan E. K."/>
            <person name="Thang M."/>
            <person name="Chan C."/>
        </authorList>
    </citation>
    <scope>NUCLEOTIDE SEQUENCE</scope>
</reference>
<dbReference type="Pfam" id="PF00400">
    <property type="entry name" value="WD40"/>
    <property type="match status" value="4"/>
</dbReference>
<dbReference type="InterPro" id="IPR019775">
    <property type="entry name" value="WD40_repeat_CS"/>
</dbReference>
<sequence length="486" mass="53331">MVPESWVAWKSVAEEPILHVQLLSNRLLLLMPHSLQVLDIVRGVKFAEIKEHTAPVVAISSKSTSQGSILYTAAMDNTIRLWDADTLECIKCLKEKKQEITAMVFLPKANVIITGHENSDLKMWSLDSQEAYLRTVTGQPVHENTISALILVNVHGEVEAEEDAAASGFELVVAGSYDRQMSFWRVTLTSDGTAMAKLERAFLAHEDAADEILALGHSPFGSVFSGGNEGIIRQWSIWGGKVSEDFKGHDDAITCFSTDGHFLFSGSADCTVRIWECSHARQMKCVRFHEVAVQAILVVPDTGTVVTCANDGRVVFWDPQIGHGEAKIIRSYEQPEEFRTLHMMSHMLLVGCESGKIVSFPLEHKAAVVLAAATFASADLEGDLVDDACEAEGCELSLRQLRARRSDASSGPWGITGSERCCLCSSGLATWSKDGQCGQCHDEVLKTAAVSEMCQQQHADFQGASACEHECKSKLEMKNAAWLQQW</sequence>
<dbReference type="PROSITE" id="PS50294">
    <property type="entry name" value="WD_REPEATS_REGION"/>
    <property type="match status" value="2"/>
</dbReference>
<dbReference type="Gene3D" id="2.130.10.10">
    <property type="entry name" value="YVTN repeat-like/Quinoprotein amine dehydrogenase"/>
    <property type="match status" value="2"/>
</dbReference>
<dbReference type="PANTHER" id="PTHR19848">
    <property type="entry name" value="WD40 REPEAT PROTEIN"/>
    <property type="match status" value="1"/>
</dbReference>
<keyword evidence="1 3" id="KW-0853">WD repeat</keyword>
<dbReference type="PROSITE" id="PS00678">
    <property type="entry name" value="WD_REPEATS_1"/>
    <property type="match status" value="1"/>
</dbReference>
<keyword evidence="5" id="KW-1185">Reference proteome</keyword>
<accession>A0AA36MG97</accession>
<dbReference type="PROSITE" id="PS50082">
    <property type="entry name" value="WD_REPEATS_2"/>
    <property type="match status" value="4"/>
</dbReference>
<name>A0AA36MG97_9DINO</name>
<dbReference type="AlphaFoldDB" id="A0AA36MG97"/>
<gene>
    <name evidence="4" type="ORF">EVOR1521_LOCUS755</name>
</gene>
<protein>
    <submittedName>
        <fullName evidence="4">Uncharacterized protein</fullName>
    </submittedName>
</protein>
<dbReference type="SMART" id="SM00320">
    <property type="entry name" value="WD40"/>
    <property type="match status" value="5"/>
</dbReference>
<feature type="repeat" description="WD" evidence="3">
    <location>
        <begin position="93"/>
        <end position="134"/>
    </location>
</feature>
<feature type="repeat" description="WD" evidence="3">
    <location>
        <begin position="286"/>
        <end position="318"/>
    </location>
</feature>
<dbReference type="PRINTS" id="PR00320">
    <property type="entry name" value="GPROTEINBRPT"/>
</dbReference>
<evidence type="ECO:0000313" key="5">
    <source>
        <dbReference type="Proteomes" id="UP001178507"/>
    </source>
</evidence>
<evidence type="ECO:0000256" key="2">
    <source>
        <dbReference type="ARBA" id="ARBA00022737"/>
    </source>
</evidence>
<feature type="repeat" description="WD" evidence="3">
    <location>
        <begin position="49"/>
        <end position="92"/>
    </location>
</feature>
<evidence type="ECO:0000256" key="1">
    <source>
        <dbReference type="ARBA" id="ARBA00022574"/>
    </source>
</evidence>
<organism evidence="4 5">
    <name type="scientific">Effrenium voratum</name>
    <dbReference type="NCBI Taxonomy" id="2562239"/>
    <lineage>
        <taxon>Eukaryota</taxon>
        <taxon>Sar</taxon>
        <taxon>Alveolata</taxon>
        <taxon>Dinophyceae</taxon>
        <taxon>Suessiales</taxon>
        <taxon>Symbiodiniaceae</taxon>
        <taxon>Effrenium</taxon>
    </lineage>
</organism>
<dbReference type="InterPro" id="IPR001680">
    <property type="entry name" value="WD40_rpt"/>
</dbReference>
<comment type="caution">
    <text evidence="4">The sequence shown here is derived from an EMBL/GenBank/DDBJ whole genome shotgun (WGS) entry which is preliminary data.</text>
</comment>
<dbReference type="PANTHER" id="PTHR19848:SF8">
    <property type="entry name" value="F-BOX AND WD REPEAT DOMAIN CONTAINING 7"/>
    <property type="match status" value="1"/>
</dbReference>
<evidence type="ECO:0000313" key="4">
    <source>
        <dbReference type="EMBL" id="CAJ1370111.1"/>
    </source>
</evidence>
<dbReference type="InterPro" id="IPR015943">
    <property type="entry name" value="WD40/YVTN_repeat-like_dom_sf"/>
</dbReference>
<dbReference type="Proteomes" id="UP001178507">
    <property type="component" value="Unassembled WGS sequence"/>
</dbReference>
<evidence type="ECO:0000256" key="3">
    <source>
        <dbReference type="PROSITE-ProRule" id="PRU00221"/>
    </source>
</evidence>
<feature type="repeat" description="WD" evidence="3">
    <location>
        <begin position="246"/>
        <end position="276"/>
    </location>
</feature>
<keyword evidence="2" id="KW-0677">Repeat</keyword>
<proteinExistence type="predicted"/>